<evidence type="ECO:0000313" key="6">
    <source>
        <dbReference type="Proteomes" id="UP000177583"/>
    </source>
</evidence>
<protein>
    <submittedName>
        <fullName evidence="5">2-oxoglutarate ferredoxin oxidoreductase subunit alpha</fullName>
    </submittedName>
</protein>
<dbReference type="FunFam" id="3.40.50.970:FF:000022">
    <property type="entry name" value="2-oxoglutarate ferredoxin oxidoreductase alpha subunit"/>
    <property type="match status" value="1"/>
</dbReference>
<dbReference type="InterPro" id="IPR022367">
    <property type="entry name" value="2-oxoacid/accept_OxRdtase_asu"/>
</dbReference>
<proteinExistence type="predicted"/>
<dbReference type="PANTHER" id="PTHR32154">
    <property type="entry name" value="PYRUVATE-FLAVODOXIN OXIDOREDUCTASE-RELATED"/>
    <property type="match status" value="1"/>
</dbReference>
<sequence length="613" mass="66224">MNDQLQLKDLDKVVIRFSGDSGDGMQLTGNQFTSSAAHHGNDVVTLPDFPAEIRAPAGTIAGISGFQLQFGNQRVNTPGDFPDVLIAMNPASLRANIKDLRPAGFAIVDLDAFDERGIKKAGYADGVNPLDPEHTLGKKVIAAPITSQTMAALESLDMPKKDKERCKNFFTLGVLYFLYDTSPDLTLNWINVKFAKKPLVAEANTKALHEGMIYARNSGLFQSQYRVGSAKLRPGTYKSLTGNEATGLGLVAAAERAGLKLFLGSYPITPATTILEEVAAHKDFDVKALQMEDEIAGICCAIGAAWAGNLAATNTSGPGIALKGEAMGLAMILELPLVIVNVQRGGPSTGLPTKTEQSDLMQAMYGRNGESPIPVIAAKSPAHCFDMAIEASRLALKYMTPVILLTDGYLGNGAEAFRIPDVNELPDLTVKFRTNPEGYQSYARDPKTNARQWVKPGTPGLANRIGGLEKDKLTGAVSHDPENHDHMVRARREKVEGIANDIADLEIIGDQKGGDILIIGWGSTYGAINNKVNRYRAAGKSVSQAHFTHIFPFPKNTLEVLKKFKKIVVAEMNLGQLNSLLRAEYAIDTIPLTKIQGKPFTEDEIEVVVDKLL</sequence>
<reference evidence="5 6" key="1">
    <citation type="journal article" date="2016" name="Nat. Commun.">
        <title>Thousands of microbial genomes shed light on interconnected biogeochemical processes in an aquifer system.</title>
        <authorList>
            <person name="Anantharaman K."/>
            <person name="Brown C.T."/>
            <person name="Hug L.A."/>
            <person name="Sharon I."/>
            <person name="Castelle C.J."/>
            <person name="Probst A.J."/>
            <person name="Thomas B.C."/>
            <person name="Singh A."/>
            <person name="Wilkins M.J."/>
            <person name="Karaoz U."/>
            <person name="Brodie E.L."/>
            <person name="Williams K.H."/>
            <person name="Hubbard S.S."/>
            <person name="Banfield J.F."/>
        </authorList>
    </citation>
    <scope>NUCLEOTIDE SEQUENCE [LARGE SCALE GENOMIC DNA]</scope>
</reference>
<dbReference type="PANTHER" id="PTHR32154:SF20">
    <property type="entry name" value="2-OXOGLUTARATE OXIDOREDUCTASE SUBUNIT KORA"/>
    <property type="match status" value="1"/>
</dbReference>
<gene>
    <name evidence="5" type="ORF">A2557_08785</name>
</gene>
<dbReference type="EMBL" id="MFNF01000001">
    <property type="protein sequence ID" value="OGH05057.1"/>
    <property type="molecule type" value="Genomic_DNA"/>
</dbReference>
<accession>A0A1F6H3W0</accession>
<dbReference type="Gene3D" id="3.40.50.970">
    <property type="match status" value="1"/>
</dbReference>
<feature type="domain" description="Pyruvate flavodoxin/ferredoxin oxidoreductase pyrimidine binding" evidence="3">
    <location>
        <begin position="262"/>
        <end position="458"/>
    </location>
</feature>
<evidence type="ECO:0000259" key="2">
    <source>
        <dbReference type="Pfam" id="PF01558"/>
    </source>
</evidence>
<evidence type="ECO:0000259" key="3">
    <source>
        <dbReference type="Pfam" id="PF01855"/>
    </source>
</evidence>
<dbReference type="GO" id="GO:0016903">
    <property type="term" value="F:oxidoreductase activity, acting on the aldehyde or oxo group of donors"/>
    <property type="evidence" value="ECO:0007669"/>
    <property type="project" value="InterPro"/>
</dbReference>
<feature type="domain" description="Pyruvate:ferredoxin oxidoreductase core" evidence="4">
    <location>
        <begin position="515"/>
        <end position="577"/>
    </location>
</feature>
<dbReference type="Gene3D" id="3.40.920.10">
    <property type="entry name" value="Pyruvate-ferredoxin oxidoreductase, PFOR, domain III"/>
    <property type="match status" value="1"/>
</dbReference>
<dbReference type="Pfam" id="PF01855">
    <property type="entry name" value="POR_N"/>
    <property type="match status" value="1"/>
</dbReference>
<dbReference type="Pfam" id="PF01558">
    <property type="entry name" value="POR"/>
    <property type="match status" value="1"/>
</dbReference>
<dbReference type="SUPFAM" id="SSF52518">
    <property type="entry name" value="Thiamin diphosphate-binding fold (THDP-binding)"/>
    <property type="match status" value="1"/>
</dbReference>
<organism evidence="5 6">
    <name type="scientific">Candidatus Lambdaproteobacteria bacterium RIFOXYD2_FULL_56_26</name>
    <dbReference type="NCBI Taxonomy" id="1817773"/>
    <lineage>
        <taxon>Bacteria</taxon>
        <taxon>Pseudomonadati</taxon>
        <taxon>Pseudomonadota</taxon>
        <taxon>Candidatus Lambdaproteobacteria</taxon>
    </lineage>
</organism>
<evidence type="ECO:0000256" key="1">
    <source>
        <dbReference type="ARBA" id="ARBA00023002"/>
    </source>
</evidence>
<dbReference type="Pfam" id="PF17147">
    <property type="entry name" value="PFOR_II"/>
    <property type="match status" value="1"/>
</dbReference>
<comment type="caution">
    <text evidence="5">The sequence shown here is derived from an EMBL/GenBank/DDBJ whole genome shotgun (WGS) entry which is preliminary data.</text>
</comment>
<dbReference type="InterPro" id="IPR033412">
    <property type="entry name" value="PFOR_II"/>
</dbReference>
<dbReference type="InterPro" id="IPR019752">
    <property type="entry name" value="Pyrv/ketoisovalerate_OxRed_cat"/>
</dbReference>
<dbReference type="InterPro" id="IPR002880">
    <property type="entry name" value="Pyrv_Fd/Flavodoxin_OxRdtase_N"/>
</dbReference>
<dbReference type="GO" id="GO:0006979">
    <property type="term" value="P:response to oxidative stress"/>
    <property type="evidence" value="ECO:0007669"/>
    <property type="project" value="TreeGrafter"/>
</dbReference>
<dbReference type="InterPro" id="IPR029061">
    <property type="entry name" value="THDP-binding"/>
</dbReference>
<feature type="domain" description="Pyruvate/ketoisovalerate oxidoreductase catalytic" evidence="2">
    <location>
        <begin position="22"/>
        <end position="212"/>
    </location>
</feature>
<dbReference type="SUPFAM" id="SSF52922">
    <property type="entry name" value="TK C-terminal domain-like"/>
    <property type="match status" value="1"/>
</dbReference>
<dbReference type="SUPFAM" id="SSF53323">
    <property type="entry name" value="Pyruvate-ferredoxin oxidoreductase, PFOR, domain III"/>
    <property type="match status" value="1"/>
</dbReference>
<dbReference type="NCBIfam" id="TIGR03710">
    <property type="entry name" value="OAFO_sf"/>
    <property type="match status" value="1"/>
</dbReference>
<dbReference type="CDD" id="cd07034">
    <property type="entry name" value="TPP_PYR_PFOR_IOR-alpha_like"/>
    <property type="match status" value="1"/>
</dbReference>
<evidence type="ECO:0000259" key="4">
    <source>
        <dbReference type="Pfam" id="PF17147"/>
    </source>
</evidence>
<evidence type="ECO:0000313" key="5">
    <source>
        <dbReference type="EMBL" id="OGH05057.1"/>
    </source>
</evidence>
<dbReference type="AlphaFoldDB" id="A0A1F6H3W0"/>
<keyword evidence="1" id="KW-0560">Oxidoreductase</keyword>
<dbReference type="Proteomes" id="UP000177583">
    <property type="component" value="Unassembled WGS sequence"/>
</dbReference>
<name>A0A1F6H3W0_9PROT</name>
<dbReference type="InterPro" id="IPR050722">
    <property type="entry name" value="Pyruvate:ferred/Flavod_OxRd"/>
</dbReference>
<dbReference type="Gene3D" id="3.40.50.920">
    <property type="match status" value="1"/>
</dbReference>
<dbReference type="InterPro" id="IPR002869">
    <property type="entry name" value="Pyrv_flavodox_OxRed_cen"/>
</dbReference>
<dbReference type="InterPro" id="IPR009014">
    <property type="entry name" value="Transketo_C/PFOR_II"/>
</dbReference>